<dbReference type="SUPFAM" id="SSF81301">
    <property type="entry name" value="Nucleotidyltransferase"/>
    <property type="match status" value="1"/>
</dbReference>
<evidence type="ECO:0000313" key="3">
    <source>
        <dbReference type="Proteomes" id="UP000295711"/>
    </source>
</evidence>
<gene>
    <name evidence="2" type="ORF">EV212_10823</name>
</gene>
<dbReference type="InterPro" id="IPR043519">
    <property type="entry name" value="NT_sf"/>
</dbReference>
<protein>
    <submittedName>
        <fullName evidence="2">Putative nucleotidyltransferase</fullName>
    </submittedName>
</protein>
<dbReference type="EMBL" id="SLXA01000008">
    <property type="protein sequence ID" value="TCO84266.1"/>
    <property type="molecule type" value="Genomic_DNA"/>
</dbReference>
<dbReference type="PANTHER" id="PTHR43852:SF3">
    <property type="entry name" value="NUCLEOTIDYLTRANSFERASE"/>
    <property type="match status" value="1"/>
</dbReference>
<dbReference type="InterPro" id="IPR052930">
    <property type="entry name" value="TA_antitoxin_MntA"/>
</dbReference>
<dbReference type="CDD" id="cd05403">
    <property type="entry name" value="NT_KNTase_like"/>
    <property type="match status" value="1"/>
</dbReference>
<dbReference type="Proteomes" id="UP000295711">
    <property type="component" value="Unassembled WGS sequence"/>
</dbReference>
<dbReference type="RefSeq" id="WP_207669089.1">
    <property type="nucleotide sequence ID" value="NZ_JANKAQ010000009.1"/>
</dbReference>
<dbReference type="AlphaFoldDB" id="A0A4R2LAD4"/>
<comment type="caution">
    <text evidence="2">The sequence shown here is derived from an EMBL/GenBank/DDBJ whole genome shotgun (WGS) entry which is preliminary data.</text>
</comment>
<keyword evidence="2" id="KW-0808">Transferase</keyword>
<name>A0A4R2LAD4_9FIRM</name>
<dbReference type="GO" id="GO:0016740">
    <property type="term" value="F:transferase activity"/>
    <property type="evidence" value="ECO:0007669"/>
    <property type="project" value="UniProtKB-KW"/>
</dbReference>
<evidence type="ECO:0000259" key="1">
    <source>
        <dbReference type="Pfam" id="PF18765"/>
    </source>
</evidence>
<dbReference type="Gene3D" id="3.30.460.10">
    <property type="entry name" value="Beta Polymerase, domain 2"/>
    <property type="match status" value="1"/>
</dbReference>
<reference evidence="2 3" key="1">
    <citation type="submission" date="2019-03" db="EMBL/GenBank/DDBJ databases">
        <title>Genomic Encyclopedia of Type Strains, Phase IV (KMG-IV): sequencing the most valuable type-strain genomes for metagenomic binning, comparative biology and taxonomic classification.</title>
        <authorList>
            <person name="Goeker M."/>
        </authorList>
    </citation>
    <scope>NUCLEOTIDE SEQUENCE [LARGE SCALE GENOMIC DNA]</scope>
    <source>
        <strain evidence="2 3">DSM 28559</strain>
    </source>
</reference>
<feature type="domain" description="Polymerase beta nucleotidyltransferase" evidence="1">
    <location>
        <begin position="14"/>
        <end position="98"/>
    </location>
</feature>
<dbReference type="InterPro" id="IPR041633">
    <property type="entry name" value="Polbeta"/>
</dbReference>
<organism evidence="2 3">
    <name type="scientific">Frisingicoccus caecimuris</name>
    <dbReference type="NCBI Taxonomy" id="1796636"/>
    <lineage>
        <taxon>Bacteria</taxon>
        <taxon>Bacillati</taxon>
        <taxon>Bacillota</taxon>
        <taxon>Clostridia</taxon>
        <taxon>Lachnospirales</taxon>
        <taxon>Lachnospiraceae</taxon>
        <taxon>Frisingicoccus</taxon>
    </lineage>
</organism>
<accession>A0A4R2LAD4</accession>
<dbReference type="Pfam" id="PF18765">
    <property type="entry name" value="Polbeta"/>
    <property type="match status" value="1"/>
</dbReference>
<keyword evidence="3" id="KW-1185">Reference proteome</keyword>
<dbReference type="PANTHER" id="PTHR43852">
    <property type="entry name" value="NUCLEOTIDYLTRANSFERASE"/>
    <property type="match status" value="1"/>
</dbReference>
<evidence type="ECO:0000313" key="2">
    <source>
        <dbReference type="EMBL" id="TCO84266.1"/>
    </source>
</evidence>
<sequence>MYQKDKINEIYRQIAHIGKQFGVEKIVLFGSRARGTNQEKSDIDLAVYGCEKFFDFQAEVEEKVWTLLRFDMVDMNRESISEELLDEINRDGVILYEKI</sequence>
<proteinExistence type="predicted"/>